<organism evidence="2 3">
    <name type="scientific">Bactrocera dorsalis</name>
    <name type="common">Oriental fruit fly</name>
    <name type="synonym">Dacus dorsalis</name>
    <dbReference type="NCBI Taxonomy" id="27457"/>
    <lineage>
        <taxon>Eukaryota</taxon>
        <taxon>Metazoa</taxon>
        <taxon>Ecdysozoa</taxon>
        <taxon>Arthropoda</taxon>
        <taxon>Hexapoda</taxon>
        <taxon>Insecta</taxon>
        <taxon>Pterygota</taxon>
        <taxon>Neoptera</taxon>
        <taxon>Endopterygota</taxon>
        <taxon>Diptera</taxon>
        <taxon>Brachycera</taxon>
        <taxon>Muscomorpha</taxon>
        <taxon>Tephritoidea</taxon>
        <taxon>Tephritidae</taxon>
        <taxon>Bactrocera</taxon>
        <taxon>Bactrocera</taxon>
    </lineage>
</organism>
<dbReference type="GeneID" id="125777662"/>
<sequence>MLFKVRARVDFTNIKCEAVDPTYNSIRYCYIRAVNRTYKYISAANHFLSKEPKYNISVGVATLKRANGYKPFLYNVTVDGCKFLRTGGNTLLRFIHGLFHKYSNVNHTCPYTHDIEVNMLPVSHIDNLLTNVLPFPRGIYWLLLTPPQWISSKEPSKFVTAASASTPAAVTGAAAENKEETKKDESESEKDDDRSFGLFD</sequence>
<name>A0ABM3JHN0_BACDO</name>
<dbReference type="Pfam" id="PF00428">
    <property type="entry name" value="Ribosomal_60s"/>
    <property type="match status" value="1"/>
</dbReference>
<protein>
    <submittedName>
        <fullName evidence="3">Uncharacterized protein LOC125777662</fullName>
    </submittedName>
</protein>
<dbReference type="Proteomes" id="UP001652620">
    <property type="component" value="Chromosome 3"/>
</dbReference>
<evidence type="ECO:0000313" key="2">
    <source>
        <dbReference type="Proteomes" id="UP001652620"/>
    </source>
</evidence>
<evidence type="ECO:0000256" key="1">
    <source>
        <dbReference type="SAM" id="MobiDB-lite"/>
    </source>
</evidence>
<evidence type="ECO:0000313" key="3">
    <source>
        <dbReference type="RefSeq" id="XP_049308717.1"/>
    </source>
</evidence>
<proteinExistence type="predicted"/>
<reference evidence="3" key="1">
    <citation type="submission" date="2025-08" db="UniProtKB">
        <authorList>
            <consortium name="RefSeq"/>
        </authorList>
    </citation>
    <scope>IDENTIFICATION</scope>
    <source>
        <tissue evidence="3">Adult</tissue>
    </source>
</reference>
<dbReference type="SMART" id="SM00697">
    <property type="entry name" value="DM8"/>
    <property type="match status" value="1"/>
</dbReference>
<dbReference type="RefSeq" id="XP_049308717.1">
    <property type="nucleotide sequence ID" value="XM_049452760.1"/>
</dbReference>
<gene>
    <name evidence="3" type="primary">LOC125777662</name>
</gene>
<accession>A0ABM3JHN0</accession>
<feature type="region of interest" description="Disordered" evidence="1">
    <location>
        <begin position="165"/>
        <end position="200"/>
    </location>
</feature>
<dbReference type="Pfam" id="PF06477">
    <property type="entry name" value="DUF1091"/>
    <property type="match status" value="1"/>
</dbReference>
<keyword evidence="2" id="KW-1185">Reference proteome</keyword>
<dbReference type="InterPro" id="IPR010512">
    <property type="entry name" value="DUF1091"/>
</dbReference>
<dbReference type="PANTHER" id="PTHR20898">
    <property type="entry name" value="DAEDALUS ON 3-RELATED-RELATED"/>
    <property type="match status" value="1"/>
</dbReference>
<feature type="compositionally biased region" description="Low complexity" evidence="1">
    <location>
        <begin position="165"/>
        <end position="175"/>
    </location>
</feature>
<dbReference type="PANTHER" id="PTHR20898:SF0">
    <property type="entry name" value="DAEDALUS ON 3-RELATED"/>
    <property type="match status" value="1"/>
</dbReference>
<feature type="compositionally biased region" description="Basic and acidic residues" evidence="1">
    <location>
        <begin position="176"/>
        <end position="200"/>
    </location>
</feature>